<protein>
    <submittedName>
        <fullName evidence="1">Uncharacterized protein</fullName>
    </submittedName>
</protein>
<accession>A0AAW1QM75</accession>
<dbReference type="Proteomes" id="UP001445335">
    <property type="component" value="Unassembled WGS sequence"/>
</dbReference>
<comment type="caution">
    <text evidence="1">The sequence shown here is derived from an EMBL/GenBank/DDBJ whole genome shotgun (WGS) entry which is preliminary data.</text>
</comment>
<evidence type="ECO:0000313" key="1">
    <source>
        <dbReference type="EMBL" id="KAK9822502.1"/>
    </source>
</evidence>
<organism evidence="1 2">
    <name type="scientific">Elliptochloris bilobata</name>
    <dbReference type="NCBI Taxonomy" id="381761"/>
    <lineage>
        <taxon>Eukaryota</taxon>
        <taxon>Viridiplantae</taxon>
        <taxon>Chlorophyta</taxon>
        <taxon>core chlorophytes</taxon>
        <taxon>Trebouxiophyceae</taxon>
        <taxon>Trebouxiophyceae incertae sedis</taxon>
        <taxon>Elliptochloris clade</taxon>
        <taxon>Elliptochloris</taxon>
    </lineage>
</organism>
<dbReference type="EMBL" id="JALJOU010000086">
    <property type="protein sequence ID" value="KAK9822502.1"/>
    <property type="molecule type" value="Genomic_DNA"/>
</dbReference>
<name>A0AAW1QM75_9CHLO</name>
<evidence type="ECO:0000313" key="2">
    <source>
        <dbReference type="Proteomes" id="UP001445335"/>
    </source>
</evidence>
<gene>
    <name evidence="1" type="ORF">WJX81_005772</name>
</gene>
<dbReference type="AlphaFoldDB" id="A0AAW1QM75"/>
<sequence>MYLACHTDTAVPCFTDWNANSGDTSGIVQNDWSTIIFAEEDFLRRAIGLVLWYKSAAAVGLSNQGSTSIAAPYTLSLAFGSPLSVQQVWSWQAASANSCVVGTLSQAPPPDL</sequence>
<proteinExistence type="predicted"/>
<reference evidence="1 2" key="1">
    <citation type="journal article" date="2024" name="Nat. Commun.">
        <title>Phylogenomics reveals the evolutionary origins of lichenization in chlorophyte algae.</title>
        <authorList>
            <person name="Puginier C."/>
            <person name="Libourel C."/>
            <person name="Otte J."/>
            <person name="Skaloud P."/>
            <person name="Haon M."/>
            <person name="Grisel S."/>
            <person name="Petersen M."/>
            <person name="Berrin J.G."/>
            <person name="Delaux P.M."/>
            <person name="Dal Grande F."/>
            <person name="Keller J."/>
        </authorList>
    </citation>
    <scope>NUCLEOTIDE SEQUENCE [LARGE SCALE GENOMIC DNA]</scope>
    <source>
        <strain evidence="1 2">SAG 245.80</strain>
    </source>
</reference>
<keyword evidence="2" id="KW-1185">Reference proteome</keyword>